<gene>
    <name evidence="2" type="ORF">R3P38DRAFT_3233625</name>
</gene>
<comment type="caution">
    <text evidence="2">The sequence shown here is derived from an EMBL/GenBank/DDBJ whole genome shotgun (WGS) entry which is preliminary data.</text>
</comment>
<dbReference type="Proteomes" id="UP001362999">
    <property type="component" value="Unassembled WGS sequence"/>
</dbReference>
<evidence type="ECO:0000313" key="3">
    <source>
        <dbReference type="Proteomes" id="UP001362999"/>
    </source>
</evidence>
<proteinExistence type="predicted"/>
<evidence type="ECO:0000256" key="1">
    <source>
        <dbReference type="SAM" id="MobiDB-lite"/>
    </source>
</evidence>
<protein>
    <submittedName>
        <fullName evidence="2">Uncharacterized protein</fullName>
    </submittedName>
</protein>
<dbReference type="EMBL" id="JAWWNJ010000147">
    <property type="protein sequence ID" value="KAK6983820.1"/>
    <property type="molecule type" value="Genomic_DNA"/>
</dbReference>
<organism evidence="2 3">
    <name type="scientific">Favolaschia claudopus</name>
    <dbReference type="NCBI Taxonomy" id="2862362"/>
    <lineage>
        <taxon>Eukaryota</taxon>
        <taxon>Fungi</taxon>
        <taxon>Dikarya</taxon>
        <taxon>Basidiomycota</taxon>
        <taxon>Agaricomycotina</taxon>
        <taxon>Agaricomycetes</taxon>
        <taxon>Agaricomycetidae</taxon>
        <taxon>Agaricales</taxon>
        <taxon>Marasmiineae</taxon>
        <taxon>Mycenaceae</taxon>
        <taxon>Favolaschia</taxon>
    </lineage>
</organism>
<dbReference type="AlphaFoldDB" id="A0AAV9ZHP2"/>
<evidence type="ECO:0000313" key="2">
    <source>
        <dbReference type="EMBL" id="KAK6983820.1"/>
    </source>
</evidence>
<feature type="region of interest" description="Disordered" evidence="1">
    <location>
        <begin position="1"/>
        <end position="21"/>
    </location>
</feature>
<keyword evidence="3" id="KW-1185">Reference proteome</keyword>
<reference evidence="2 3" key="1">
    <citation type="journal article" date="2024" name="J Genomics">
        <title>Draft genome sequencing and assembly of Favolaschia claudopus CIRM-BRFM 2984 isolated from oak limbs.</title>
        <authorList>
            <person name="Navarro D."/>
            <person name="Drula E."/>
            <person name="Chaduli D."/>
            <person name="Cazenave R."/>
            <person name="Ahrendt S."/>
            <person name="Wang J."/>
            <person name="Lipzen A."/>
            <person name="Daum C."/>
            <person name="Barry K."/>
            <person name="Grigoriev I.V."/>
            <person name="Favel A."/>
            <person name="Rosso M.N."/>
            <person name="Martin F."/>
        </authorList>
    </citation>
    <scope>NUCLEOTIDE SEQUENCE [LARGE SCALE GENOMIC DNA]</scope>
    <source>
        <strain evidence="2 3">CIRM-BRFM 2984</strain>
    </source>
</reference>
<accession>A0AAV9ZHP2</accession>
<name>A0AAV9ZHP2_9AGAR</name>
<sequence>MTKASSDPSAPQCFLEHPDRPTKPDRCHVTVSGTGRHRAVETHAIAFVWSYQPRGEPLPVEECREIARPSELPVPVFFFLAVCMESARMKDETGRDLSRREGRGAWRRYGIRGQGVKDVDGGRNVYAYADADDEWYVCPLDFFPPPRLPCPAIPNLDPPPHLIPPRTLPAALASSRDLHLRFGWCHRAHVRLPLDTGTDVEDHEIGVERPAFRSSIQHLAFII</sequence>